<dbReference type="InterPro" id="IPR036514">
    <property type="entry name" value="SGNH_hydro_sf"/>
</dbReference>
<dbReference type="InterPro" id="IPR038885">
    <property type="entry name" value="PLB1"/>
</dbReference>
<dbReference type="eggNOG" id="KOG3670">
    <property type="taxonomic scope" value="Eukaryota"/>
</dbReference>
<evidence type="ECO:0008006" key="4">
    <source>
        <dbReference type="Google" id="ProtNLM"/>
    </source>
</evidence>
<keyword evidence="3" id="KW-1185">Reference proteome</keyword>
<dbReference type="EMBL" id="KQ257453">
    <property type="protein sequence ID" value="KND02380.1"/>
    <property type="molecule type" value="Genomic_DNA"/>
</dbReference>
<dbReference type="OrthoDB" id="10265800at2759"/>
<dbReference type="GeneID" id="27686409"/>
<dbReference type="InterPro" id="IPR001087">
    <property type="entry name" value="GDSL"/>
</dbReference>
<dbReference type="OMA" id="HRVGCHC"/>
<gene>
    <name evidence="2" type="ORF">SPPG_02850</name>
</gene>
<dbReference type="RefSeq" id="XP_016610419.1">
    <property type="nucleotide sequence ID" value="XM_016751137.1"/>
</dbReference>
<evidence type="ECO:0000313" key="3">
    <source>
        <dbReference type="Proteomes" id="UP000053201"/>
    </source>
</evidence>
<feature type="chain" id="PRO_5005540163" description="SGNH hydrolase-type esterase domain-containing protein" evidence="1">
    <location>
        <begin position="17"/>
        <end position="378"/>
    </location>
</feature>
<dbReference type="SUPFAM" id="SSF52266">
    <property type="entry name" value="SGNH hydrolase"/>
    <property type="match status" value="1"/>
</dbReference>
<dbReference type="Gene3D" id="3.40.50.1110">
    <property type="entry name" value="SGNH hydrolase"/>
    <property type="match status" value="1"/>
</dbReference>
<sequence>MYLRCLLLAFLPLALGASPQEYFGEPSRTSPLAACPPLPPRASPPDSVYDLRVDDIKVIAALGDSITAGLGAKGIVRGDPPSFENTMEDRGVSFSMGGDPAALTLPNLIQHYRRDLVGASTGSHLAEICYGPWCPPFQYRPSDNMNAAQSGAMTSNLEYELTYLITRLRTDQAVDFENDFKLITIFIGNNDACFGCEPFSGHTYLSPELFEMAIRALLEKIRFNVPRAVVNLMMGFNVSQVWDLTHDDPYCSKLRNSGLVFECTCAFLSPILRTLMDTLIQSYNDRLASIMKSYQNRQDPGFAVIVDPLLKNIRIQDWTLEHLSNVDCFHPAVQAHEVLAKGVWYNLFRSSEDKLNVVAPDDELPIWCPTNESRIMMT</sequence>
<dbReference type="VEuPathDB" id="FungiDB:SPPG_02850"/>
<feature type="signal peptide" evidence="1">
    <location>
        <begin position="1"/>
        <end position="16"/>
    </location>
</feature>
<proteinExistence type="predicted"/>
<dbReference type="Pfam" id="PF00657">
    <property type="entry name" value="Lipase_GDSL"/>
    <property type="match status" value="1"/>
</dbReference>
<dbReference type="GO" id="GO:0004620">
    <property type="term" value="F:phospholipase activity"/>
    <property type="evidence" value="ECO:0007669"/>
    <property type="project" value="InterPro"/>
</dbReference>
<evidence type="ECO:0000313" key="2">
    <source>
        <dbReference type="EMBL" id="KND02380.1"/>
    </source>
</evidence>
<evidence type="ECO:0000256" key="1">
    <source>
        <dbReference type="SAM" id="SignalP"/>
    </source>
</evidence>
<dbReference type="PANTHER" id="PTHR21325">
    <property type="entry name" value="PHOSPHOLIPASE B, PLB1"/>
    <property type="match status" value="1"/>
</dbReference>
<dbReference type="InParanoid" id="A0A0L0HN68"/>
<dbReference type="Proteomes" id="UP000053201">
    <property type="component" value="Unassembled WGS sequence"/>
</dbReference>
<dbReference type="PANTHER" id="PTHR21325:SF31">
    <property type="entry name" value="GH22081P-RELATED"/>
    <property type="match status" value="1"/>
</dbReference>
<accession>A0A0L0HN68</accession>
<dbReference type="AlphaFoldDB" id="A0A0L0HN68"/>
<protein>
    <recommendedName>
        <fullName evidence="4">SGNH hydrolase-type esterase domain-containing protein</fullName>
    </recommendedName>
</protein>
<dbReference type="STRING" id="645134.A0A0L0HN68"/>
<keyword evidence="1" id="KW-0732">Signal</keyword>
<name>A0A0L0HN68_SPIPD</name>
<organism evidence="2 3">
    <name type="scientific">Spizellomyces punctatus (strain DAOM BR117)</name>
    <dbReference type="NCBI Taxonomy" id="645134"/>
    <lineage>
        <taxon>Eukaryota</taxon>
        <taxon>Fungi</taxon>
        <taxon>Fungi incertae sedis</taxon>
        <taxon>Chytridiomycota</taxon>
        <taxon>Chytridiomycota incertae sedis</taxon>
        <taxon>Chytridiomycetes</taxon>
        <taxon>Spizellomycetales</taxon>
        <taxon>Spizellomycetaceae</taxon>
        <taxon>Spizellomyces</taxon>
    </lineage>
</organism>
<dbReference type="GO" id="GO:0006644">
    <property type="term" value="P:phospholipid metabolic process"/>
    <property type="evidence" value="ECO:0007669"/>
    <property type="project" value="TreeGrafter"/>
</dbReference>
<reference evidence="2 3" key="1">
    <citation type="submission" date="2009-08" db="EMBL/GenBank/DDBJ databases">
        <title>The Genome Sequence of Spizellomyces punctatus strain DAOM BR117.</title>
        <authorList>
            <consortium name="The Broad Institute Genome Sequencing Platform"/>
            <person name="Russ C."/>
            <person name="Cuomo C."/>
            <person name="Shea T."/>
            <person name="Young S.K."/>
            <person name="Zeng Q."/>
            <person name="Koehrsen M."/>
            <person name="Haas B."/>
            <person name="Borodovsky M."/>
            <person name="Guigo R."/>
            <person name="Alvarado L."/>
            <person name="Berlin A."/>
            <person name="Bochicchio J."/>
            <person name="Borenstein D."/>
            <person name="Chapman S."/>
            <person name="Chen Z."/>
            <person name="Engels R."/>
            <person name="Freedman E."/>
            <person name="Gellesch M."/>
            <person name="Goldberg J."/>
            <person name="Griggs A."/>
            <person name="Gujja S."/>
            <person name="Heiman D."/>
            <person name="Hepburn T."/>
            <person name="Howarth C."/>
            <person name="Jen D."/>
            <person name="Larson L."/>
            <person name="Lewis B."/>
            <person name="Mehta T."/>
            <person name="Park D."/>
            <person name="Pearson M."/>
            <person name="Roberts A."/>
            <person name="Saif S."/>
            <person name="Shenoy N."/>
            <person name="Sisk P."/>
            <person name="Stolte C."/>
            <person name="Sykes S."/>
            <person name="Thomson T."/>
            <person name="Walk T."/>
            <person name="White J."/>
            <person name="Yandava C."/>
            <person name="Burger G."/>
            <person name="Gray M.W."/>
            <person name="Holland P.W.H."/>
            <person name="King N."/>
            <person name="Lang F.B.F."/>
            <person name="Roger A.J."/>
            <person name="Ruiz-Trillo I."/>
            <person name="Lander E."/>
            <person name="Nusbaum C."/>
        </authorList>
    </citation>
    <scope>NUCLEOTIDE SEQUENCE [LARGE SCALE GENOMIC DNA]</scope>
    <source>
        <strain evidence="2 3">DAOM BR117</strain>
    </source>
</reference>